<name>A0A1B1A131_9RHOB</name>
<dbReference type="OrthoDB" id="5738806at2"/>
<protein>
    <submittedName>
        <fullName evidence="2">Sulfite reductase</fullName>
    </submittedName>
</protein>
<dbReference type="GeneID" id="28249246"/>
<evidence type="ECO:0000313" key="3">
    <source>
        <dbReference type="Proteomes" id="UP000013243"/>
    </source>
</evidence>
<dbReference type="Proteomes" id="UP000013243">
    <property type="component" value="Chromosome"/>
</dbReference>
<dbReference type="EMBL" id="CP015230">
    <property type="protein sequence ID" value="ANP40198.1"/>
    <property type="molecule type" value="Genomic_DNA"/>
</dbReference>
<evidence type="ECO:0000313" key="2">
    <source>
        <dbReference type="EMBL" id="ANP40198.1"/>
    </source>
</evidence>
<reference evidence="2 3" key="1">
    <citation type="journal article" date="2016" name="ISME J.">
        <title>Global occurrence and heterogeneity of the Roseobacter-clade species Ruegeria mobilis.</title>
        <authorList>
            <person name="Sonnenschein E."/>
            <person name="Gram L."/>
        </authorList>
    </citation>
    <scope>NUCLEOTIDE SEQUENCE [LARGE SCALE GENOMIC DNA]</scope>
    <source>
        <strain evidence="2 3">F1926</strain>
    </source>
</reference>
<dbReference type="Pfam" id="PF11011">
    <property type="entry name" value="DUF2849"/>
    <property type="match status" value="1"/>
</dbReference>
<feature type="region of interest" description="Disordered" evidence="1">
    <location>
        <begin position="67"/>
        <end position="106"/>
    </location>
</feature>
<gene>
    <name evidence="2" type="ORF">K529_005400</name>
</gene>
<sequence length="106" mass="11616">MARAFTPKVVTANDLLEGDVIYLTTSGNWTRDLRDAELITDEAEAQLRLLDAQSQPQIAVGAYLADAKAGEQGPEPTHFREDFRRTGPSNYAHGKQEAKLEATADV</sequence>
<organism evidence="2 3">
    <name type="scientific">Tritonibacter mobilis F1926</name>
    <dbReference type="NCBI Taxonomy" id="1265309"/>
    <lineage>
        <taxon>Bacteria</taxon>
        <taxon>Pseudomonadati</taxon>
        <taxon>Pseudomonadota</taxon>
        <taxon>Alphaproteobacteria</taxon>
        <taxon>Rhodobacterales</taxon>
        <taxon>Paracoccaceae</taxon>
        <taxon>Tritonibacter</taxon>
    </lineage>
</organism>
<accession>A0A1B1A131</accession>
<feature type="compositionally biased region" description="Basic and acidic residues" evidence="1">
    <location>
        <begin position="94"/>
        <end position="106"/>
    </location>
</feature>
<proteinExistence type="predicted"/>
<dbReference type="STRING" id="1265309.K529_005400"/>
<dbReference type="RefSeq" id="WP_005647101.1">
    <property type="nucleotide sequence ID" value="NZ_CP015230.1"/>
</dbReference>
<dbReference type="AlphaFoldDB" id="A0A1B1A131"/>
<evidence type="ECO:0000256" key="1">
    <source>
        <dbReference type="SAM" id="MobiDB-lite"/>
    </source>
</evidence>
<dbReference type="KEGG" id="rmb:K529_005400"/>
<dbReference type="InterPro" id="IPR021270">
    <property type="entry name" value="DUF2849"/>
</dbReference>